<dbReference type="AlphaFoldDB" id="A0AAD7B7W2"/>
<feature type="compositionally biased region" description="Polar residues" evidence="1">
    <location>
        <begin position="19"/>
        <end position="34"/>
    </location>
</feature>
<name>A0AAD7B7W2_9AGAR</name>
<evidence type="ECO:0000256" key="1">
    <source>
        <dbReference type="SAM" id="MobiDB-lite"/>
    </source>
</evidence>
<comment type="caution">
    <text evidence="2">The sequence shown here is derived from an EMBL/GenBank/DDBJ whole genome shotgun (WGS) entry which is preliminary data.</text>
</comment>
<organism evidence="2 3">
    <name type="scientific">Roridomyces roridus</name>
    <dbReference type="NCBI Taxonomy" id="1738132"/>
    <lineage>
        <taxon>Eukaryota</taxon>
        <taxon>Fungi</taxon>
        <taxon>Dikarya</taxon>
        <taxon>Basidiomycota</taxon>
        <taxon>Agaricomycotina</taxon>
        <taxon>Agaricomycetes</taxon>
        <taxon>Agaricomycetidae</taxon>
        <taxon>Agaricales</taxon>
        <taxon>Marasmiineae</taxon>
        <taxon>Mycenaceae</taxon>
        <taxon>Roridomyces</taxon>
    </lineage>
</organism>
<feature type="compositionally biased region" description="Low complexity" evidence="1">
    <location>
        <begin position="1"/>
        <end position="11"/>
    </location>
</feature>
<protein>
    <submittedName>
        <fullName evidence="2">Uncharacterized protein</fullName>
    </submittedName>
</protein>
<evidence type="ECO:0000313" key="2">
    <source>
        <dbReference type="EMBL" id="KAJ7613375.1"/>
    </source>
</evidence>
<gene>
    <name evidence="2" type="ORF">FB45DRAFT_266381</name>
</gene>
<feature type="region of interest" description="Disordered" evidence="1">
    <location>
        <begin position="1"/>
        <end position="40"/>
    </location>
</feature>
<dbReference type="EMBL" id="JARKIF010000028">
    <property type="protein sequence ID" value="KAJ7613375.1"/>
    <property type="molecule type" value="Genomic_DNA"/>
</dbReference>
<reference evidence="2" key="1">
    <citation type="submission" date="2023-03" db="EMBL/GenBank/DDBJ databases">
        <title>Massive genome expansion in bonnet fungi (Mycena s.s.) driven by repeated elements and novel gene families across ecological guilds.</title>
        <authorList>
            <consortium name="Lawrence Berkeley National Laboratory"/>
            <person name="Harder C.B."/>
            <person name="Miyauchi S."/>
            <person name="Viragh M."/>
            <person name="Kuo A."/>
            <person name="Thoen E."/>
            <person name="Andreopoulos B."/>
            <person name="Lu D."/>
            <person name="Skrede I."/>
            <person name="Drula E."/>
            <person name="Henrissat B."/>
            <person name="Morin E."/>
            <person name="Kohler A."/>
            <person name="Barry K."/>
            <person name="LaButti K."/>
            <person name="Morin E."/>
            <person name="Salamov A."/>
            <person name="Lipzen A."/>
            <person name="Mereny Z."/>
            <person name="Hegedus B."/>
            <person name="Baldrian P."/>
            <person name="Stursova M."/>
            <person name="Weitz H."/>
            <person name="Taylor A."/>
            <person name="Grigoriev I.V."/>
            <person name="Nagy L.G."/>
            <person name="Martin F."/>
            <person name="Kauserud H."/>
        </authorList>
    </citation>
    <scope>NUCLEOTIDE SEQUENCE</scope>
    <source>
        <strain evidence="2">9284</strain>
    </source>
</reference>
<proteinExistence type="predicted"/>
<keyword evidence="3" id="KW-1185">Reference proteome</keyword>
<accession>A0AAD7B7W2</accession>
<sequence length="182" mass="19184">MSSHRNPSRPRSPAERRTPTSPATPSRHGGSSTPAWMKDRIPSAELSPYIPFPDTLSTNFHAHPDCIIVPEQAQLLNVVPPSPASPGHGGGSSRDRSSRHPHGLNVVPDPQPVALLTAHSPPPPPAPGVRRQDYAYGAAPGTPRPAPDSYAQSDPALSRGIPGALGMQAFPTRADGPWRHGA</sequence>
<dbReference type="Proteomes" id="UP001221142">
    <property type="component" value="Unassembled WGS sequence"/>
</dbReference>
<evidence type="ECO:0000313" key="3">
    <source>
        <dbReference type="Proteomes" id="UP001221142"/>
    </source>
</evidence>
<feature type="region of interest" description="Disordered" evidence="1">
    <location>
        <begin position="77"/>
        <end position="182"/>
    </location>
</feature>